<organism evidence="2 3">
    <name type="scientific">Exiguobacterium oxidotolerans</name>
    <dbReference type="NCBI Taxonomy" id="223958"/>
    <lineage>
        <taxon>Bacteria</taxon>
        <taxon>Bacillati</taxon>
        <taxon>Bacillota</taxon>
        <taxon>Bacilli</taxon>
        <taxon>Bacillales</taxon>
        <taxon>Bacillales Family XII. Incertae Sedis</taxon>
        <taxon>Exiguobacterium</taxon>
    </lineage>
</organism>
<feature type="transmembrane region" description="Helical" evidence="1">
    <location>
        <begin position="7"/>
        <end position="23"/>
    </location>
</feature>
<keyword evidence="3" id="KW-1185">Reference proteome</keyword>
<keyword evidence="1" id="KW-0472">Membrane</keyword>
<sequence length="58" mass="6523">MKLTKGPYIFIGLLLGLLFGFIGDNFYLYVSAGILVGALLELYVAIQQKKDRNNKKRS</sequence>
<keyword evidence="1" id="KW-1133">Transmembrane helix</keyword>
<accession>A0A653IG06</accession>
<evidence type="ECO:0000313" key="3">
    <source>
        <dbReference type="Proteomes" id="UP000439752"/>
    </source>
</evidence>
<dbReference type="Proteomes" id="UP000439752">
    <property type="component" value="Unassembled WGS sequence"/>
</dbReference>
<proteinExistence type="predicted"/>
<evidence type="ECO:0008006" key="4">
    <source>
        <dbReference type="Google" id="ProtNLM"/>
    </source>
</evidence>
<reference evidence="2 3" key="1">
    <citation type="submission" date="2019-10" db="EMBL/GenBank/DDBJ databases">
        <authorList>
            <person name="Karimi E."/>
        </authorList>
    </citation>
    <scope>NUCLEOTIDE SEQUENCE [LARGE SCALE GENOMIC DNA]</scope>
    <source>
        <strain evidence="2">Exiguobacterium sp. 9Y</strain>
    </source>
</reference>
<feature type="transmembrane region" description="Helical" evidence="1">
    <location>
        <begin position="29"/>
        <end position="46"/>
    </location>
</feature>
<evidence type="ECO:0000256" key="1">
    <source>
        <dbReference type="SAM" id="Phobius"/>
    </source>
</evidence>
<keyword evidence="1" id="KW-0812">Transmembrane</keyword>
<gene>
    <name evidence="2" type="ORF">EXIGUO9Y_360021</name>
</gene>
<protein>
    <recommendedName>
        <fullName evidence="4">DUF2273 domain-containing protein</fullName>
    </recommendedName>
</protein>
<name>A0A653IG06_9BACL</name>
<dbReference type="EMBL" id="CABWKQ010000030">
    <property type="protein sequence ID" value="VWX37740.1"/>
    <property type="molecule type" value="Genomic_DNA"/>
</dbReference>
<dbReference type="RefSeq" id="WP_167331096.1">
    <property type="nucleotide sequence ID" value="NZ_LR732312.1"/>
</dbReference>
<evidence type="ECO:0000313" key="2">
    <source>
        <dbReference type="EMBL" id="VWX37740.1"/>
    </source>
</evidence>
<dbReference type="AlphaFoldDB" id="A0A653IG06"/>